<dbReference type="Proteomes" id="UP000075680">
    <property type="component" value="Unassembled WGS sequence"/>
</dbReference>
<feature type="transmembrane region" description="Helical" evidence="1">
    <location>
        <begin position="51"/>
        <end position="69"/>
    </location>
</feature>
<dbReference type="EMBL" id="JRHX01000073">
    <property type="protein sequence ID" value="KXZ69616.1"/>
    <property type="molecule type" value="Genomic_DNA"/>
</dbReference>
<dbReference type="AlphaFoldDB" id="A0A150I3B0"/>
<evidence type="ECO:0000313" key="2">
    <source>
        <dbReference type="EMBL" id="KXZ69616.1"/>
    </source>
</evidence>
<evidence type="ECO:0000256" key="1">
    <source>
        <dbReference type="SAM" id="Phobius"/>
    </source>
</evidence>
<dbReference type="PATRIC" id="fig|52133.18.peg.328"/>
<protein>
    <submittedName>
        <fullName evidence="3">Uncharacterized protein</fullName>
    </submittedName>
</protein>
<sequence length="129" mass="14208">MVLETLTAIWSHILSVLDQFPEENVAIIVYVTGTLIALWCWYRLMTRLPNPIGGVLWIIVFAILVTPTVSEGPNSELAPAIFGLLFGVLTKEQSLIWANASLILFVIGVGLLIGFCWSKYTINKTASTV</sequence>
<dbReference type="EMBL" id="JRUE01000042">
    <property type="protein sequence ID" value="KXZ73891.1"/>
    <property type="molecule type" value="Genomic_DNA"/>
</dbReference>
<dbReference type="Proteomes" id="UP000075544">
    <property type="component" value="Unassembled WGS sequence"/>
</dbReference>
<evidence type="ECO:0000313" key="4">
    <source>
        <dbReference type="Proteomes" id="UP000075544"/>
    </source>
</evidence>
<proteinExistence type="predicted"/>
<feature type="transmembrane region" description="Helical" evidence="1">
    <location>
        <begin position="25"/>
        <end position="44"/>
    </location>
</feature>
<accession>A0A150I3B0</accession>
<name>A0A150I3B0_9GAMM</name>
<keyword evidence="1" id="KW-0812">Transmembrane</keyword>
<keyword evidence="1" id="KW-1133">Transmembrane helix</keyword>
<evidence type="ECO:0000313" key="3">
    <source>
        <dbReference type="EMBL" id="KXZ73891.1"/>
    </source>
</evidence>
<organism evidence="3 5">
    <name type="scientific">Acinetobacter venetianus</name>
    <dbReference type="NCBI Taxonomy" id="52133"/>
    <lineage>
        <taxon>Bacteria</taxon>
        <taxon>Pseudomonadati</taxon>
        <taxon>Pseudomonadota</taxon>
        <taxon>Gammaproteobacteria</taxon>
        <taxon>Moraxellales</taxon>
        <taxon>Moraxellaceae</taxon>
        <taxon>Acinetobacter</taxon>
    </lineage>
</organism>
<comment type="caution">
    <text evidence="3">The sequence shown here is derived from an EMBL/GenBank/DDBJ whole genome shotgun (WGS) entry which is preliminary data.</text>
</comment>
<evidence type="ECO:0000313" key="5">
    <source>
        <dbReference type="Proteomes" id="UP000075680"/>
    </source>
</evidence>
<gene>
    <name evidence="2" type="ORF">AVENLUH13518_02462</name>
    <name evidence="3" type="ORF">AVENLUH5627_00314</name>
</gene>
<feature type="transmembrane region" description="Helical" evidence="1">
    <location>
        <begin position="95"/>
        <end position="117"/>
    </location>
</feature>
<reference evidence="4 5" key="1">
    <citation type="journal article" date="2016" name="Sci. Rep.">
        <title>Genomic and phenotypic characterization of the species Acinetobacter venetianus.</title>
        <authorList>
            <person name="Fondi M."/>
            <person name="Maida I."/>
            <person name="Perrin E."/>
            <person name="Orlandini V."/>
            <person name="La Torre L."/>
            <person name="Bosi E."/>
            <person name="Negroni A."/>
            <person name="Zanaroli G."/>
            <person name="Fava F."/>
            <person name="Decorosi F."/>
            <person name="Giovannetti L."/>
            <person name="Viti C."/>
            <person name="Vaneechoutte M."/>
            <person name="Dijkshoorn L."/>
            <person name="Fani R."/>
        </authorList>
    </citation>
    <scope>NUCLEOTIDE SEQUENCE [LARGE SCALE GENOMIC DNA]</scope>
    <source>
        <strain evidence="2 4">LUH13518</strain>
        <strain evidence="3 5">LUH5627</strain>
    </source>
</reference>
<keyword evidence="1" id="KW-0472">Membrane</keyword>